<dbReference type="InterPro" id="IPR011110">
    <property type="entry name" value="Reg_prop"/>
</dbReference>
<sequence>MDKRKLKGLSYLLTLCMIFSLMVFNPISAEGLATELLITGSGIHSEVKITSSDWSKYKMTERFYSTNNSLSFHKIVKAKGYDLFDLIGKTNLKTDKDYTVKFTCADGFEFNKSVSELQNTYYSSDFTEAKRVKVSPMIARYTAVLADFPKDKFKPPVSWKDRALTDSDLDKDFPKLLFGQTNIDDMNMSKWGKEVVKITIGEESTLEKPAIKSTYKHIDYIGAPYNVDAISSATFTVEGPAVEGYRAISLRQIEEDSKGQRIVTTFEKIKNKIVKNTYEGMNVKHLIDNYVKVKPNAGNIVFKNKSRQPILTVPISEADKYTVSYGINGVPLVYLDTDVGFKPDKYNDNGCFKLIYKQESEDAKEFSNVAYMYVEEKDAKNIYEHTYSPYNDTKYTDYEIVIHGNKMSKEVRYKVSDLEAMKDIQLEMEYSLSNSEYFWYYNKYKGVTLWELLLKAGIDPNIDESTSIQFIAADNYNFAPMTIKEIKDSSLYGYYEKQAMDKGDGSFDGNQVKPLNSGMPVLLAYGFNGYPYVTRPTDSGYNAGLGNDGGPLRIIFGKTNYNDTNGSNQVQFLKEIIIGGGKSISTDIKSSIEGKANHKDVTAGDSWSHNQNGYDEYLDKPALRITGSQIKQPVTLTLRQVEEMKQYAIRDIYTGDGIREFEGVVLWDMISKAVELKDGVKSPSIRVFSGESYNQILRSTDQVINGSVNSKGELKKILLAYAVDGYPLVPNEGSTGYINNNAYGPLRLVVEESKSMWVKWVDCIVVGTGDYEAPEMKDVKQLNFGTANDSALAKNETDNNIWKLYKNDTGKELPEASVRCMEIDKDGNLWVGTNNAGVAIKTPKGSWNNLTKITTDNGGEVTVDISYAIVQRENGELWMALGGAQTPQGILVKSGDSWKLLNTENSLLPSNFVQELELDGKGGMWIGTGSGAVYIDKNNLWKVYTKKNGLILSSVDAIEPDDKGGVWIGFYPDTIGDTENPKYIGGYQYIDKTGKITTYTDFENKSFGTNWVRSISIDSEGSIWITRSGNYPGQGHAEIDYIKNGVKKVYKAKDLFPDIASEDDIRAIQADKKHKGRLYIATHRSGLLVSEEVGKILKKIDSTNTFPSRQWDNIYYIDVDKDSIFVGSNGGAAISSEE</sequence>
<dbReference type="EMBL" id="FUYN01000001">
    <property type="protein sequence ID" value="SKB31264.1"/>
    <property type="molecule type" value="Genomic_DNA"/>
</dbReference>
<dbReference type="OrthoDB" id="9813394at2"/>
<accession>A0A1T5A8F0</accession>
<dbReference type="InterPro" id="IPR015943">
    <property type="entry name" value="WD40/YVTN_repeat-like_dom_sf"/>
</dbReference>
<dbReference type="SUPFAM" id="SSF56524">
    <property type="entry name" value="Oxidoreductase molybdopterin-binding domain"/>
    <property type="match status" value="1"/>
</dbReference>
<protein>
    <submittedName>
        <fullName evidence="1">Two component regulator propeller</fullName>
    </submittedName>
</protein>
<dbReference type="InterPro" id="IPR036374">
    <property type="entry name" value="OxRdtase_Mopterin-bd_sf"/>
</dbReference>
<dbReference type="SUPFAM" id="SSF63829">
    <property type="entry name" value="Calcium-dependent phosphotriesterase"/>
    <property type="match status" value="1"/>
</dbReference>
<dbReference type="Pfam" id="PF07494">
    <property type="entry name" value="Reg_prop"/>
    <property type="match status" value="1"/>
</dbReference>
<dbReference type="RefSeq" id="WP_079588799.1">
    <property type="nucleotide sequence ID" value="NZ_FUYN01000001.1"/>
</dbReference>
<dbReference type="Proteomes" id="UP000243406">
    <property type="component" value="Unassembled WGS sequence"/>
</dbReference>
<proteinExistence type="predicted"/>
<dbReference type="AlphaFoldDB" id="A0A1T5A8F0"/>
<name>A0A1T5A8F0_9FIRM</name>
<keyword evidence="2" id="KW-1185">Reference proteome</keyword>
<dbReference type="Gene3D" id="3.90.420.10">
    <property type="entry name" value="Oxidoreductase, molybdopterin-binding domain"/>
    <property type="match status" value="2"/>
</dbReference>
<gene>
    <name evidence="1" type="ORF">SAMN02745120_0866</name>
</gene>
<evidence type="ECO:0000313" key="1">
    <source>
        <dbReference type="EMBL" id="SKB31264.1"/>
    </source>
</evidence>
<organism evidence="1 2">
    <name type="scientific">Acetoanaerobium noterae</name>
    <dbReference type="NCBI Taxonomy" id="745369"/>
    <lineage>
        <taxon>Bacteria</taxon>
        <taxon>Bacillati</taxon>
        <taxon>Bacillota</taxon>
        <taxon>Clostridia</taxon>
        <taxon>Peptostreptococcales</taxon>
        <taxon>Filifactoraceae</taxon>
        <taxon>Acetoanaerobium</taxon>
    </lineage>
</organism>
<evidence type="ECO:0000313" key="2">
    <source>
        <dbReference type="Proteomes" id="UP000243406"/>
    </source>
</evidence>
<reference evidence="2" key="1">
    <citation type="submission" date="2017-02" db="EMBL/GenBank/DDBJ databases">
        <authorList>
            <person name="Varghese N."/>
            <person name="Submissions S."/>
        </authorList>
    </citation>
    <scope>NUCLEOTIDE SEQUENCE [LARGE SCALE GENOMIC DNA]</scope>
    <source>
        <strain evidence="2">ATCC 35199</strain>
    </source>
</reference>
<dbReference type="Gene3D" id="2.130.10.10">
    <property type="entry name" value="YVTN repeat-like/Quinoprotein amine dehydrogenase"/>
    <property type="match status" value="2"/>
</dbReference>